<dbReference type="OrthoDB" id="441812at2759"/>
<feature type="compositionally biased region" description="Acidic residues" evidence="1">
    <location>
        <begin position="155"/>
        <end position="169"/>
    </location>
</feature>
<dbReference type="SUPFAM" id="SSF82199">
    <property type="entry name" value="SET domain"/>
    <property type="match status" value="1"/>
</dbReference>
<dbReference type="HOGENOM" id="CLU_041939_3_2_1"/>
<reference evidence="4" key="1">
    <citation type="journal article" date="2013" name="Genome Announc.">
        <title>Draft genome sequence of the grapevine dieback fungus Eutypa lata UCR-EL1.</title>
        <authorList>
            <person name="Blanco-Ulate B."/>
            <person name="Rolshausen P.E."/>
            <person name="Cantu D."/>
        </authorList>
    </citation>
    <scope>NUCLEOTIDE SEQUENCE [LARGE SCALE GENOMIC DNA]</scope>
    <source>
        <strain evidence="4">UCR-EL1</strain>
    </source>
</reference>
<dbReference type="EMBL" id="KB706517">
    <property type="protein sequence ID" value="EMR67125.1"/>
    <property type="molecule type" value="Genomic_DNA"/>
</dbReference>
<name>M7TKA7_EUTLA</name>
<dbReference type="GO" id="GO:0016279">
    <property type="term" value="F:protein-lysine N-methyltransferase activity"/>
    <property type="evidence" value="ECO:0007669"/>
    <property type="project" value="TreeGrafter"/>
</dbReference>
<dbReference type="Pfam" id="PF00856">
    <property type="entry name" value="SET"/>
    <property type="match status" value="1"/>
</dbReference>
<keyword evidence="4" id="KW-1185">Reference proteome</keyword>
<evidence type="ECO:0000256" key="1">
    <source>
        <dbReference type="SAM" id="MobiDB-lite"/>
    </source>
</evidence>
<dbReference type="PROSITE" id="PS50280">
    <property type="entry name" value="SET"/>
    <property type="match status" value="1"/>
</dbReference>
<evidence type="ECO:0000313" key="4">
    <source>
        <dbReference type="Proteomes" id="UP000012174"/>
    </source>
</evidence>
<dbReference type="AlphaFoldDB" id="M7TKA7"/>
<protein>
    <submittedName>
        <fullName evidence="3">Putative set domain-containing protein</fullName>
    </submittedName>
</protein>
<evidence type="ECO:0000313" key="3">
    <source>
        <dbReference type="EMBL" id="EMR67125.1"/>
    </source>
</evidence>
<dbReference type="InterPro" id="IPR001214">
    <property type="entry name" value="SET_dom"/>
</dbReference>
<feature type="region of interest" description="Disordered" evidence="1">
    <location>
        <begin position="149"/>
        <end position="171"/>
    </location>
</feature>
<dbReference type="InterPro" id="IPR046341">
    <property type="entry name" value="SET_dom_sf"/>
</dbReference>
<gene>
    <name evidence="3" type="ORF">UCREL1_5877</name>
</gene>
<sequence length="429" mass="47233">MDPLDELITWAAAKGVKLNGIKPARMPGRGVGVVATRQIAPGEVLLEVPTTCLRTTDTVPKALELKLPRSISVHGLLAADLALSLDLDPTEDHQAPWNAVCPTPADFATMPLQWPAELQALLPGPPAREMLAKQQAKLARDWADASAAFAVPGNGDEDDDADDDDETPSPEDHYRYAWLLVNTRTFYWYAAGTSSRGSKGRPKRRKVRPTDADSCMCLQPVADLFNHGDDEACGVAFDDDGYAVRAARAFALGEEVRISYGRHPGDFLLVEYGFAMADGNRWDEVALDDVLLPRFSAEQRALLEEVGFLGRYVLDCNFDVGSPSDGEVVCYRTQVAVRLLCCGDGVAEWRRFVDGVDDGEATQGMVDELLEEVLEEYKGKAEKRIREIEGLKGVGEPEQRAVLTKRWKQIRDLLAANIARLQERYGDSE</sequence>
<dbReference type="InterPro" id="IPR050600">
    <property type="entry name" value="SETD3_SETD6_MTase"/>
</dbReference>
<dbReference type="eggNOG" id="KOG1337">
    <property type="taxonomic scope" value="Eukaryota"/>
</dbReference>
<dbReference type="PANTHER" id="PTHR13271">
    <property type="entry name" value="UNCHARACTERIZED PUTATIVE METHYLTRANSFERASE"/>
    <property type="match status" value="1"/>
</dbReference>
<evidence type="ECO:0000259" key="2">
    <source>
        <dbReference type="PROSITE" id="PS50280"/>
    </source>
</evidence>
<dbReference type="STRING" id="1287681.M7TKA7"/>
<accession>M7TKA7</accession>
<organism evidence="3 4">
    <name type="scientific">Eutypa lata (strain UCR-EL1)</name>
    <name type="common">Grapevine dieback disease fungus</name>
    <name type="synonym">Eutypa armeniacae</name>
    <dbReference type="NCBI Taxonomy" id="1287681"/>
    <lineage>
        <taxon>Eukaryota</taxon>
        <taxon>Fungi</taxon>
        <taxon>Dikarya</taxon>
        <taxon>Ascomycota</taxon>
        <taxon>Pezizomycotina</taxon>
        <taxon>Sordariomycetes</taxon>
        <taxon>Xylariomycetidae</taxon>
        <taxon>Xylariales</taxon>
        <taxon>Diatrypaceae</taxon>
        <taxon>Eutypa</taxon>
    </lineage>
</organism>
<proteinExistence type="predicted"/>
<dbReference type="Proteomes" id="UP000012174">
    <property type="component" value="Unassembled WGS sequence"/>
</dbReference>
<dbReference type="Gene3D" id="3.90.1410.10">
    <property type="entry name" value="set domain protein methyltransferase, domain 1"/>
    <property type="match status" value="1"/>
</dbReference>
<dbReference type="OMA" id="ISHMKDE"/>
<dbReference type="KEGG" id="ela:UCREL1_5877"/>
<feature type="domain" description="SET" evidence="2">
    <location>
        <begin position="19"/>
        <end position="261"/>
    </location>
</feature>
<dbReference type="PANTHER" id="PTHR13271:SF137">
    <property type="entry name" value="SET DOMAIN-CONTAINING PROTEIN"/>
    <property type="match status" value="1"/>
</dbReference>